<keyword evidence="2" id="KW-1185">Reference proteome</keyword>
<evidence type="ECO:0000313" key="1">
    <source>
        <dbReference type="EMBL" id="KAK8508622.1"/>
    </source>
</evidence>
<dbReference type="EMBL" id="JBBPBM010000098">
    <property type="protein sequence ID" value="KAK8508622.1"/>
    <property type="molecule type" value="Genomic_DNA"/>
</dbReference>
<reference evidence="1 2" key="1">
    <citation type="journal article" date="2024" name="G3 (Bethesda)">
        <title>Genome assembly of Hibiscus sabdariffa L. provides insights into metabolisms of medicinal natural products.</title>
        <authorList>
            <person name="Kim T."/>
        </authorList>
    </citation>
    <scope>NUCLEOTIDE SEQUENCE [LARGE SCALE GENOMIC DNA]</scope>
    <source>
        <strain evidence="1">TK-2024</strain>
        <tissue evidence="1">Old leaves</tissue>
    </source>
</reference>
<dbReference type="SUPFAM" id="SSF56112">
    <property type="entry name" value="Protein kinase-like (PK-like)"/>
    <property type="match status" value="1"/>
</dbReference>
<dbReference type="PANTHER" id="PTHR48005:SF72">
    <property type="entry name" value="REPEAT RECEPTOR-LIKE PROTEIN KINASE FAMILY PROTEIN, PUTATIVE-RELATED"/>
    <property type="match status" value="1"/>
</dbReference>
<proteinExistence type="predicted"/>
<comment type="caution">
    <text evidence="1">The sequence shown here is derived from an EMBL/GenBank/DDBJ whole genome shotgun (WGS) entry which is preliminary data.</text>
</comment>
<dbReference type="PROSITE" id="PS00109">
    <property type="entry name" value="PROTEIN_KINASE_TYR"/>
    <property type="match status" value="1"/>
</dbReference>
<dbReference type="PANTHER" id="PTHR48005">
    <property type="entry name" value="LEUCINE RICH REPEAT KINASE 2"/>
    <property type="match status" value="1"/>
</dbReference>
<protein>
    <submittedName>
        <fullName evidence="1">Uncharacterized protein</fullName>
    </submittedName>
</protein>
<gene>
    <name evidence="1" type="ORF">V6N12_032619</name>
</gene>
<name>A0ABR2BN91_9ROSI</name>
<dbReference type="PROSITE" id="PS50011">
    <property type="entry name" value="PROTEIN_KINASE_DOM"/>
    <property type="match status" value="1"/>
</dbReference>
<evidence type="ECO:0000313" key="2">
    <source>
        <dbReference type="Proteomes" id="UP001472677"/>
    </source>
</evidence>
<sequence>MYGLCSHPKHSFLVYEFVESGSLKMVLNNDEHAKELDWKKRLNVVKGLANALSYMHHDHSQLIVHRDISSNNFLLYLDYEARVSDFGTAKILSPDSSHWTSLADTYGYIAPELAYTTRVDAKYDVYSFGVLTIKVVMGKHPGNLLLYSSSASTSMSDDQQILFKDVTDQRLSPPINQAAKDIVSTMKVAFACLKDDPQFRPTVQQVVQVLSRQSLPLPSPFSTIKLGELFG</sequence>
<organism evidence="1 2">
    <name type="scientific">Hibiscus sabdariffa</name>
    <name type="common">roselle</name>
    <dbReference type="NCBI Taxonomy" id="183260"/>
    <lineage>
        <taxon>Eukaryota</taxon>
        <taxon>Viridiplantae</taxon>
        <taxon>Streptophyta</taxon>
        <taxon>Embryophyta</taxon>
        <taxon>Tracheophyta</taxon>
        <taxon>Spermatophyta</taxon>
        <taxon>Magnoliopsida</taxon>
        <taxon>eudicotyledons</taxon>
        <taxon>Gunneridae</taxon>
        <taxon>Pentapetalae</taxon>
        <taxon>rosids</taxon>
        <taxon>malvids</taxon>
        <taxon>Malvales</taxon>
        <taxon>Malvaceae</taxon>
        <taxon>Malvoideae</taxon>
        <taxon>Hibiscus</taxon>
    </lineage>
</organism>
<dbReference type="InterPro" id="IPR000719">
    <property type="entry name" value="Prot_kinase_dom"/>
</dbReference>
<dbReference type="Pfam" id="PF00069">
    <property type="entry name" value="Pkinase"/>
    <property type="match status" value="1"/>
</dbReference>
<accession>A0ABR2BN91</accession>
<dbReference type="InterPro" id="IPR011009">
    <property type="entry name" value="Kinase-like_dom_sf"/>
</dbReference>
<dbReference type="InterPro" id="IPR008266">
    <property type="entry name" value="Tyr_kinase_AS"/>
</dbReference>
<dbReference type="InterPro" id="IPR051420">
    <property type="entry name" value="Ser_Thr_Kinases_DiverseReg"/>
</dbReference>
<dbReference type="Gene3D" id="1.10.510.10">
    <property type="entry name" value="Transferase(Phosphotransferase) domain 1"/>
    <property type="match status" value="1"/>
</dbReference>
<dbReference type="Proteomes" id="UP001472677">
    <property type="component" value="Unassembled WGS sequence"/>
</dbReference>
<dbReference type="PIRSF" id="PIRSF000654">
    <property type="entry name" value="Integrin-linked_kinase"/>
    <property type="match status" value="1"/>
</dbReference>